<keyword evidence="3" id="KW-0645">Protease</keyword>
<dbReference type="GO" id="GO:0004181">
    <property type="term" value="F:metallocarboxypeptidase activity"/>
    <property type="evidence" value="ECO:0007669"/>
    <property type="project" value="InterPro"/>
</dbReference>
<dbReference type="EMBL" id="QFYP01000001">
    <property type="protein sequence ID" value="RAK60289.1"/>
    <property type="molecule type" value="Genomic_DNA"/>
</dbReference>
<dbReference type="OrthoDB" id="9767214at2"/>
<evidence type="ECO:0000256" key="3">
    <source>
        <dbReference type="ARBA" id="ARBA00022670"/>
    </source>
</evidence>
<evidence type="ECO:0000259" key="8">
    <source>
        <dbReference type="Pfam" id="PF00246"/>
    </source>
</evidence>
<dbReference type="AlphaFoldDB" id="A0A328B061"/>
<name>A0A328B061_9CAUL</name>
<dbReference type="GO" id="GO:0005615">
    <property type="term" value="C:extracellular space"/>
    <property type="evidence" value="ECO:0007669"/>
    <property type="project" value="TreeGrafter"/>
</dbReference>
<gene>
    <name evidence="9" type="ORF">DJ021_10965</name>
</gene>
<evidence type="ECO:0000256" key="4">
    <source>
        <dbReference type="ARBA" id="ARBA00022801"/>
    </source>
</evidence>
<dbReference type="Proteomes" id="UP000249842">
    <property type="component" value="Unassembled WGS sequence"/>
</dbReference>
<evidence type="ECO:0000256" key="5">
    <source>
        <dbReference type="ARBA" id="ARBA00022833"/>
    </source>
</evidence>
<dbReference type="RefSeq" id="WP_111457582.1">
    <property type="nucleotide sequence ID" value="NZ_QFYP01000001.1"/>
</dbReference>
<comment type="cofactor">
    <cofactor evidence="1">
        <name>Zn(2+)</name>
        <dbReference type="ChEBI" id="CHEBI:29105"/>
    </cofactor>
</comment>
<evidence type="ECO:0000256" key="6">
    <source>
        <dbReference type="ARBA" id="ARBA00023049"/>
    </source>
</evidence>
<evidence type="ECO:0000313" key="10">
    <source>
        <dbReference type="Proteomes" id="UP000249842"/>
    </source>
</evidence>
<keyword evidence="10" id="KW-1185">Reference proteome</keyword>
<accession>A0A328B061</accession>
<evidence type="ECO:0000313" key="9">
    <source>
        <dbReference type="EMBL" id="RAK60289.1"/>
    </source>
</evidence>
<organism evidence="9 10">
    <name type="scientific">Phenylobacterium hankyongense</name>
    <dbReference type="NCBI Taxonomy" id="1813876"/>
    <lineage>
        <taxon>Bacteria</taxon>
        <taxon>Pseudomonadati</taxon>
        <taxon>Pseudomonadota</taxon>
        <taxon>Alphaproteobacteria</taxon>
        <taxon>Caulobacterales</taxon>
        <taxon>Caulobacteraceae</taxon>
        <taxon>Phenylobacterium</taxon>
    </lineage>
</organism>
<reference evidence="10" key="1">
    <citation type="submission" date="2018-05" db="EMBL/GenBank/DDBJ databases">
        <authorList>
            <person name="Li X."/>
        </authorList>
    </citation>
    <scope>NUCLEOTIDE SEQUENCE [LARGE SCALE GENOMIC DNA]</scope>
    <source>
        <strain evidence="10">HKS-05</strain>
    </source>
</reference>
<dbReference type="Pfam" id="PF00246">
    <property type="entry name" value="Peptidase_M14"/>
    <property type="match status" value="1"/>
</dbReference>
<dbReference type="SUPFAM" id="SSF53187">
    <property type="entry name" value="Zn-dependent exopeptidases"/>
    <property type="match status" value="1"/>
</dbReference>
<dbReference type="Gene3D" id="3.40.630.10">
    <property type="entry name" value="Zn peptidases"/>
    <property type="match status" value="1"/>
</dbReference>
<dbReference type="PANTHER" id="PTHR11705">
    <property type="entry name" value="PROTEASE FAMILY M14 CARBOXYPEPTIDASE A,B"/>
    <property type="match status" value="1"/>
</dbReference>
<dbReference type="PANTHER" id="PTHR11705:SF143">
    <property type="entry name" value="SLL0236 PROTEIN"/>
    <property type="match status" value="1"/>
</dbReference>
<keyword evidence="7" id="KW-0732">Signal</keyword>
<keyword evidence="5" id="KW-0862">Zinc</keyword>
<dbReference type="GO" id="GO:0006508">
    <property type="term" value="P:proteolysis"/>
    <property type="evidence" value="ECO:0007669"/>
    <property type="project" value="UniProtKB-KW"/>
</dbReference>
<feature type="domain" description="Peptidase M14" evidence="8">
    <location>
        <begin position="53"/>
        <end position="226"/>
    </location>
</feature>
<dbReference type="InterPro" id="IPR000834">
    <property type="entry name" value="Peptidase_M14"/>
</dbReference>
<sequence length="922" mass="101051">MRTSLMAAAAACALLSLAAPAAGQNLPNITTPQQAFGHAIGEDYFLANYTQAEAYLKTLAKESDRTKLVEIGKSGFGRSQYMMIVSSPENIRNLEKYRSIAERLAQAKDLTDDQARALAKEGKAVIWIDGGMHASESIHAQALLQGIYSMVSRTDPEAMRFLDDVIILFGEANPDGQEQIANWYMRNPDPKAREFESLPYLYNRYIGHDNNRDYFRIAQVETTNLTRVFYRQWHPQIIYNHHQPGPPGMVVFIPPFRDPFNYNYDPLIMTALEETGTAIHSRLITEGKPGSAMRSAANYSTWYNGNERTSSYFHNTVGILTEIIGGPTPEELPLIAGAQLPRSDEPMPVPPQLWHMSQSIDYELSMNNAVLDYASRNRDRLLFNIYRMGKNSIERGSRDNWTVSASRIDALRKAGGDDGTITRRGGGHPVLGKELDPSLYKTVLQDPARRDARGYVISADQPDLPSAVEFVNALIRAGVEVQRATAPFTVAGKSYPAGSFVVMTAQAYRPHIVDMFEPQDHPNDFEYPGGPPQQPHDITGYTLAFQNGLRFDRVLDGFSGPFQTLPDEIAPPSGRIDGAGQAGWLISHAPNNAFTLTNRLMKAGAKVSWLKTPVTIDGATLAPGTLWVPATPTSRRVVEAAVKTLGLNAHALDKAPAGEALALKAPRIGLVDLYGGLMPTGWTRFIFDQFEFPYTVVHPQELDAGKLKAKYDVLIFTDGAYRPPQGVVRSSQTERQGFDPQSIPKEYRAWLGSVTEKTAAQVDAFAKAGGSVVTIGSSNYLAAPLKLPVEDGMIDPKTGKSMLRTTFYSPGALLTATVDNRQPLAYGMPTSVSVFYDNSPIFRPAVGAGVSKVAWFQGDKVLKSGWAFGQEHLNGMNAILDVSVGRGHVFLMGPEVTQRAQPAGTYKFLFNAIYYGPAAAGG</sequence>
<feature type="chain" id="PRO_5016334723" evidence="7">
    <location>
        <begin position="22"/>
        <end position="922"/>
    </location>
</feature>
<evidence type="ECO:0000256" key="2">
    <source>
        <dbReference type="ARBA" id="ARBA00005988"/>
    </source>
</evidence>
<dbReference type="GO" id="GO:0008270">
    <property type="term" value="F:zinc ion binding"/>
    <property type="evidence" value="ECO:0007669"/>
    <property type="project" value="InterPro"/>
</dbReference>
<evidence type="ECO:0000256" key="7">
    <source>
        <dbReference type="SAM" id="SignalP"/>
    </source>
</evidence>
<feature type="signal peptide" evidence="7">
    <location>
        <begin position="1"/>
        <end position="21"/>
    </location>
</feature>
<protein>
    <submittedName>
        <fullName evidence="9">Peptidase</fullName>
    </submittedName>
</protein>
<comment type="similarity">
    <text evidence="2">Belongs to the peptidase M14 family.</text>
</comment>
<proteinExistence type="inferred from homology"/>
<comment type="caution">
    <text evidence="9">The sequence shown here is derived from an EMBL/GenBank/DDBJ whole genome shotgun (WGS) entry which is preliminary data.</text>
</comment>
<evidence type="ECO:0000256" key="1">
    <source>
        <dbReference type="ARBA" id="ARBA00001947"/>
    </source>
</evidence>
<keyword evidence="6" id="KW-0482">Metalloprotease</keyword>
<dbReference type="CDD" id="cd06240">
    <property type="entry name" value="M14-like"/>
    <property type="match status" value="1"/>
</dbReference>
<keyword evidence="4" id="KW-0378">Hydrolase</keyword>